<dbReference type="CDD" id="cd06261">
    <property type="entry name" value="TM_PBP2"/>
    <property type="match status" value="1"/>
</dbReference>
<dbReference type="SUPFAM" id="SSF161098">
    <property type="entry name" value="MetI-like"/>
    <property type="match status" value="1"/>
</dbReference>
<feature type="domain" description="ABC transmembrane type-1" evidence="11">
    <location>
        <begin position="450"/>
        <end position="629"/>
    </location>
</feature>
<dbReference type="CDD" id="cd13641">
    <property type="entry name" value="PBP2_HisX_like"/>
    <property type="match status" value="1"/>
</dbReference>
<keyword evidence="10" id="KW-0732">Signal</keyword>
<keyword evidence="4 9" id="KW-0812">Transmembrane</keyword>
<dbReference type="Gene3D" id="3.40.190.100">
    <property type="entry name" value="Glycine betaine-binding periplasmic protein, domain 2"/>
    <property type="match status" value="1"/>
</dbReference>
<dbReference type="Gene3D" id="1.10.3720.10">
    <property type="entry name" value="MetI-like"/>
    <property type="match status" value="1"/>
</dbReference>
<evidence type="ECO:0000256" key="5">
    <source>
        <dbReference type="ARBA" id="ARBA00022989"/>
    </source>
</evidence>
<feature type="transmembrane region" description="Helical" evidence="9">
    <location>
        <begin position="608"/>
        <end position="625"/>
    </location>
</feature>
<evidence type="ECO:0000313" key="12">
    <source>
        <dbReference type="EMBL" id="UOO79535.1"/>
    </source>
</evidence>
<feature type="transmembrane region" description="Helical" evidence="9">
    <location>
        <begin position="456"/>
        <end position="476"/>
    </location>
</feature>
<keyword evidence="5 9" id="KW-1133">Transmembrane helix</keyword>
<dbReference type="PANTHER" id="PTHR47737">
    <property type="entry name" value="GLYCINE BETAINE/PROLINE BETAINE TRANSPORT SYSTEM PERMEASE PROTEIN PROW"/>
    <property type="match status" value="1"/>
</dbReference>
<dbReference type="RefSeq" id="WP_243650338.1">
    <property type="nucleotide sequence ID" value="NZ_CP091507.1"/>
</dbReference>
<dbReference type="GO" id="GO:0015871">
    <property type="term" value="P:choline transport"/>
    <property type="evidence" value="ECO:0007669"/>
    <property type="project" value="TreeGrafter"/>
</dbReference>
<dbReference type="GO" id="GO:0043190">
    <property type="term" value="C:ATP-binding cassette (ABC) transporter complex"/>
    <property type="evidence" value="ECO:0007669"/>
    <property type="project" value="InterPro"/>
</dbReference>
<evidence type="ECO:0000256" key="9">
    <source>
        <dbReference type="RuleBase" id="RU363032"/>
    </source>
</evidence>
<evidence type="ECO:0000313" key="13">
    <source>
        <dbReference type="Proteomes" id="UP000829756"/>
    </source>
</evidence>
<feature type="signal peptide" evidence="10">
    <location>
        <begin position="1"/>
        <end position="45"/>
    </location>
</feature>
<dbReference type="Proteomes" id="UP000829756">
    <property type="component" value="Chromosome"/>
</dbReference>
<evidence type="ECO:0000256" key="6">
    <source>
        <dbReference type="ARBA" id="ARBA00023136"/>
    </source>
</evidence>
<dbReference type="PANTHER" id="PTHR47737:SF1">
    <property type="entry name" value="GLYCINE BETAINE_PROLINE BETAINE TRANSPORT SYSTEM PERMEASE PROTEIN PROW"/>
    <property type="match status" value="1"/>
</dbReference>
<feature type="transmembrane region" description="Helical" evidence="9">
    <location>
        <begin position="488"/>
        <end position="510"/>
    </location>
</feature>
<evidence type="ECO:0000256" key="3">
    <source>
        <dbReference type="ARBA" id="ARBA00022475"/>
    </source>
</evidence>
<protein>
    <submittedName>
        <fullName evidence="12">ABC transporter permease subunit</fullName>
    </submittedName>
</protein>
<keyword evidence="6 9" id="KW-0472">Membrane</keyword>
<evidence type="ECO:0000256" key="8">
    <source>
        <dbReference type="ARBA" id="ARBA00035652"/>
    </source>
</evidence>
<reference evidence="12" key="1">
    <citation type="submission" date="2021-12" db="EMBL/GenBank/DDBJ databases">
        <authorList>
            <person name="Veyrier F.J."/>
        </authorList>
    </citation>
    <scope>NUCLEOTIDE SEQUENCE</scope>
    <source>
        <strain evidence="12">1258/02</strain>
    </source>
</reference>
<name>A0AAE9GTA1_9NEIS</name>
<dbReference type="SUPFAM" id="SSF53850">
    <property type="entry name" value="Periplasmic binding protein-like II"/>
    <property type="match status" value="1"/>
</dbReference>
<feature type="transmembrane region" description="Helical" evidence="9">
    <location>
        <begin position="576"/>
        <end position="596"/>
    </location>
</feature>
<accession>A0AAE9GTA1</accession>
<organism evidence="12 13">
    <name type="scientific">Uruburuella suis</name>
    <dbReference type="NCBI Taxonomy" id="252130"/>
    <lineage>
        <taxon>Bacteria</taxon>
        <taxon>Pseudomonadati</taxon>
        <taxon>Pseudomonadota</taxon>
        <taxon>Betaproteobacteria</taxon>
        <taxon>Neisseriales</taxon>
        <taxon>Neisseriaceae</taxon>
        <taxon>Uruburuella</taxon>
    </lineage>
</organism>
<proteinExistence type="inferred from homology"/>
<dbReference type="InterPro" id="IPR000515">
    <property type="entry name" value="MetI-like"/>
</dbReference>
<dbReference type="Pfam" id="PF00528">
    <property type="entry name" value="BPD_transp_1"/>
    <property type="match status" value="1"/>
</dbReference>
<feature type="transmembrane region" description="Helical" evidence="9">
    <location>
        <begin position="429"/>
        <end position="450"/>
    </location>
</feature>
<dbReference type="InterPro" id="IPR035906">
    <property type="entry name" value="MetI-like_sf"/>
</dbReference>
<dbReference type="GO" id="GO:0005275">
    <property type="term" value="F:amine transmembrane transporter activity"/>
    <property type="evidence" value="ECO:0007669"/>
    <property type="project" value="TreeGrafter"/>
</dbReference>
<evidence type="ECO:0000256" key="2">
    <source>
        <dbReference type="ARBA" id="ARBA00022448"/>
    </source>
</evidence>
<dbReference type="KEGG" id="usu:LVJ78_00420"/>
<comment type="similarity">
    <text evidence="9">Belongs to the binding-protein-dependent transport system permease family.</text>
</comment>
<evidence type="ECO:0000259" key="11">
    <source>
        <dbReference type="PROSITE" id="PS50928"/>
    </source>
</evidence>
<evidence type="ECO:0000256" key="1">
    <source>
        <dbReference type="ARBA" id="ARBA00004651"/>
    </source>
</evidence>
<comment type="subcellular location">
    <subcellularLocation>
        <location evidence="1 9">Cell membrane</location>
        <topology evidence="1 9">Multi-pass membrane protein</topology>
    </subcellularLocation>
</comment>
<feature type="chain" id="PRO_5042109745" evidence="10">
    <location>
        <begin position="46"/>
        <end position="640"/>
    </location>
</feature>
<dbReference type="EMBL" id="CP091507">
    <property type="protein sequence ID" value="UOO79535.1"/>
    <property type="molecule type" value="Genomic_DNA"/>
</dbReference>
<sequence length="640" mass="69408">MRLWADLNGILGYTALIRPMPSERLFMRRLLLLLVCLLFAPTAFAACAPDKAVKLGALDWESGQFTTAVLNTLLHEGYGCATESVPGTTPALETALAQNDIQIIAEQWVGRSPIMQQAVAEGRAAVIGNTLKGGAEQGWYVADYVQAAHPDLKSAADLPRFAGLFTDPEAPDKARFLNCPSGWTCETFNTRLLANTGLAATFNNVHPGTGAALDAAIASAYEQQKPLLFYYWQPTGLMAKYRFVPLEFPPYDEACWQNLLQAGNTSACVSGFPASQLAVAVSAPFQAAHPDLVAVIEKMQFEPHTLNRMILEMTENKRSGSEQARLFLQQHPEIWADWVSDEAQGRLKASLGMPEAKSSSLFASWSIAGALNRSLAQTVQNYGSDFRLLSQFTLNTLLLPLERALQALPAWLVLLSVAALAWHAARKLWFAALCAFGFYTIGALGLWPALMQTLALLAASALFIIIIGIPLGIWMARSPRLHKLLSPVLDVMQTMPSFVYLIPVLMLFGIGKVPALFATVVYAIAPLVRLTALGIRQVSPQMIEAAESFGSTRWQLLRWVLLPQAKPSIMAGLNQAVMMSLGMVVLASMIGARGLGEYVLQAIQTLNIGQGVEAGAAIVILAIIIDRITQAYGRRSGKAV</sequence>
<keyword evidence="3" id="KW-1003">Cell membrane</keyword>
<dbReference type="Pfam" id="PF04069">
    <property type="entry name" value="OpuAC"/>
    <property type="match status" value="1"/>
</dbReference>
<dbReference type="FunFam" id="1.10.3720.10:FF:000001">
    <property type="entry name" value="Glycine betaine ABC transporter, permease"/>
    <property type="match status" value="1"/>
</dbReference>
<dbReference type="PROSITE" id="PS50928">
    <property type="entry name" value="ABC_TM1"/>
    <property type="match status" value="1"/>
</dbReference>
<keyword evidence="2 9" id="KW-0813">Transport</keyword>
<dbReference type="InterPro" id="IPR007210">
    <property type="entry name" value="ABC_Gly_betaine_transp_sub-bd"/>
</dbReference>
<reference evidence="12" key="2">
    <citation type="journal article" date="2022" name="Res Sq">
        <title>Evolution of multicellular longitudinally dividing oral cavity symbionts (Neisseriaceae).</title>
        <authorList>
            <person name="Nyongesa S."/>
            <person name="Weber P."/>
            <person name="Bernet E."/>
            <person name="Pullido F."/>
            <person name="Nieckarz M."/>
            <person name="Delaby M."/>
            <person name="Nieves C."/>
            <person name="Viehboeck T."/>
            <person name="Krause N."/>
            <person name="Rivera-Millot A."/>
            <person name="Nakamura A."/>
            <person name="Vischer N."/>
            <person name="VanNieuwenhze M."/>
            <person name="Brun Y."/>
            <person name="Cava F."/>
            <person name="Bulgheresi S."/>
            <person name="Veyrier F."/>
        </authorList>
    </citation>
    <scope>NUCLEOTIDE SEQUENCE</scope>
    <source>
        <strain evidence="12">1258/02</strain>
    </source>
</reference>
<evidence type="ECO:0000256" key="10">
    <source>
        <dbReference type="SAM" id="SignalP"/>
    </source>
</evidence>
<dbReference type="GO" id="GO:0015226">
    <property type="term" value="F:carnitine transmembrane transporter activity"/>
    <property type="evidence" value="ECO:0007669"/>
    <property type="project" value="TreeGrafter"/>
</dbReference>
<comment type="similarity">
    <text evidence="8">In the N-terminal section; belongs to the binding-protein-dependent transport system permease family.</text>
</comment>
<evidence type="ECO:0000256" key="4">
    <source>
        <dbReference type="ARBA" id="ARBA00022692"/>
    </source>
</evidence>
<dbReference type="AlphaFoldDB" id="A0AAE9GTA1"/>
<evidence type="ECO:0000256" key="7">
    <source>
        <dbReference type="ARBA" id="ARBA00035642"/>
    </source>
</evidence>
<comment type="similarity">
    <text evidence="7">In the C-terminal section; belongs to the OsmX family.</text>
</comment>
<dbReference type="GO" id="GO:0031460">
    <property type="term" value="P:glycine betaine transport"/>
    <property type="evidence" value="ECO:0007669"/>
    <property type="project" value="UniProtKB-ARBA"/>
</dbReference>
<gene>
    <name evidence="12" type="ORF">LVJ78_00420</name>
</gene>